<feature type="transmembrane region" description="Helical" evidence="6">
    <location>
        <begin position="245"/>
        <end position="264"/>
    </location>
</feature>
<feature type="transmembrane region" description="Helical" evidence="6">
    <location>
        <begin position="190"/>
        <end position="208"/>
    </location>
</feature>
<comment type="caution">
    <text evidence="9">The sequence shown here is derived from an EMBL/GenBank/DDBJ whole genome shotgun (WGS) entry which is preliminary data.</text>
</comment>
<keyword evidence="10" id="KW-1185">Reference proteome</keyword>
<proteinExistence type="inferred from homology"/>
<feature type="transmembrane region" description="Helical" evidence="6">
    <location>
        <begin position="214"/>
        <end position="233"/>
    </location>
</feature>
<evidence type="ECO:0000259" key="7">
    <source>
        <dbReference type="Pfam" id="PF06738"/>
    </source>
</evidence>
<feature type="transmembrane region" description="Helical" evidence="6">
    <location>
        <begin position="161"/>
        <end position="178"/>
    </location>
</feature>
<name>A0ABT6BAQ5_9GAMM</name>
<evidence type="ECO:0000313" key="9">
    <source>
        <dbReference type="EMBL" id="MDF4025215.1"/>
    </source>
</evidence>
<evidence type="ECO:0000256" key="6">
    <source>
        <dbReference type="SAM" id="Phobius"/>
    </source>
</evidence>
<feature type="domain" description="Threonine/serine exporter-like N-terminal" evidence="7">
    <location>
        <begin position="24"/>
        <end position="268"/>
    </location>
</feature>
<dbReference type="Proteomes" id="UP001528850">
    <property type="component" value="Unassembled WGS sequence"/>
</dbReference>
<feature type="transmembrane region" description="Helical" evidence="6">
    <location>
        <begin position="340"/>
        <end position="359"/>
    </location>
</feature>
<dbReference type="Pfam" id="PF06738">
    <property type="entry name" value="ThrE"/>
    <property type="match status" value="1"/>
</dbReference>
<feature type="transmembrane region" description="Helical" evidence="6">
    <location>
        <begin position="401"/>
        <end position="421"/>
    </location>
</feature>
<feature type="transmembrane region" description="Helical" evidence="6">
    <location>
        <begin position="311"/>
        <end position="328"/>
    </location>
</feature>
<feature type="transmembrane region" description="Helical" evidence="6">
    <location>
        <begin position="284"/>
        <end position="304"/>
    </location>
</feature>
<evidence type="ECO:0000313" key="10">
    <source>
        <dbReference type="Proteomes" id="UP001528850"/>
    </source>
</evidence>
<dbReference type="PANTHER" id="PTHR31082">
    <property type="entry name" value="PHEROMONE-REGULATED MEMBRANE PROTEIN 10"/>
    <property type="match status" value="1"/>
</dbReference>
<evidence type="ECO:0000256" key="5">
    <source>
        <dbReference type="ARBA" id="ARBA00034125"/>
    </source>
</evidence>
<comment type="subcellular location">
    <subcellularLocation>
        <location evidence="1">Membrane</location>
        <topology evidence="1">Multi-pass membrane protein</topology>
    </subcellularLocation>
</comment>
<evidence type="ECO:0000259" key="8">
    <source>
        <dbReference type="Pfam" id="PF12821"/>
    </source>
</evidence>
<evidence type="ECO:0000256" key="4">
    <source>
        <dbReference type="ARBA" id="ARBA00023136"/>
    </source>
</evidence>
<dbReference type="EMBL" id="JARJJS010000002">
    <property type="protein sequence ID" value="MDF4025215.1"/>
    <property type="molecule type" value="Genomic_DNA"/>
</dbReference>
<feature type="transmembrane region" description="Helical" evidence="6">
    <location>
        <begin position="371"/>
        <end position="389"/>
    </location>
</feature>
<gene>
    <name evidence="9" type="ORF">P3W24_09590</name>
</gene>
<keyword evidence="3 6" id="KW-1133">Transmembrane helix</keyword>
<dbReference type="Pfam" id="PF12821">
    <property type="entry name" value="ThrE_2"/>
    <property type="match status" value="1"/>
</dbReference>
<keyword evidence="4 6" id="KW-0472">Membrane</keyword>
<evidence type="ECO:0000256" key="1">
    <source>
        <dbReference type="ARBA" id="ARBA00004141"/>
    </source>
</evidence>
<feature type="transmembrane region" description="Helical" evidence="6">
    <location>
        <begin position="135"/>
        <end position="155"/>
    </location>
</feature>
<protein>
    <submittedName>
        <fullName evidence="9">Threonine/serine exporter family protein</fullName>
    </submittedName>
</protein>
<comment type="similarity">
    <text evidence="5">Belongs to the ThrE exporter (TC 2.A.79) family.</text>
</comment>
<dbReference type="InterPro" id="IPR010619">
    <property type="entry name" value="ThrE-like_N"/>
</dbReference>
<dbReference type="PANTHER" id="PTHR31082:SF4">
    <property type="entry name" value="PHEROMONE-REGULATED MEMBRANE PROTEIN 10"/>
    <property type="match status" value="1"/>
</dbReference>
<reference evidence="9 10" key="1">
    <citation type="journal article" date="2024" name="Curr. Microbiol.">
        <title>Luteibacter sahnii sp. nov., A Novel Yellow-Colored Xanthomonadin Pigment Producing Probiotic Bacterium from Healthy Rice Seed Microbiome.</title>
        <authorList>
            <person name="Jaiswal G."/>
            <person name="Rana R."/>
            <person name="Nayak P.K."/>
            <person name="Chouhan R."/>
            <person name="Gandhi S.G."/>
            <person name="Patel H.K."/>
            <person name="Patil P.B."/>
        </authorList>
    </citation>
    <scope>NUCLEOTIDE SEQUENCE [LARGE SCALE GENOMIC DNA]</scope>
    <source>
        <strain evidence="9 10">PPL201</strain>
    </source>
</reference>
<feature type="domain" description="Threonine/Serine exporter ThrE" evidence="8">
    <location>
        <begin position="294"/>
        <end position="418"/>
    </location>
</feature>
<keyword evidence="2 6" id="KW-0812">Transmembrane</keyword>
<accession>A0ABT6BAQ5</accession>
<evidence type="ECO:0000256" key="2">
    <source>
        <dbReference type="ARBA" id="ARBA00022692"/>
    </source>
</evidence>
<dbReference type="InterPro" id="IPR051361">
    <property type="entry name" value="ThrE/Ser_Exporter"/>
</dbReference>
<dbReference type="InterPro" id="IPR024528">
    <property type="entry name" value="ThrE_2"/>
</dbReference>
<evidence type="ECO:0000256" key="3">
    <source>
        <dbReference type="ARBA" id="ARBA00022989"/>
    </source>
</evidence>
<sequence>MPEAAPLSVPVSFATTAINTRIAFLTELARRLHQYGTTAPRLETAIARSAQRLGLNADVWSSPTAIIVSFADLGQGEDGVAQVTQVMRLPPGDVNLARLCEADRIADEVIDGRMGLREGFHLLRKLGAPDTLRDTVGVVASYGLCAAAVVALLLHSAWADLITAGFIGTVIGLITVASGSRPRLAAASEAISAMVATTIAIVVSAYVVPLAVKSVILGSLIVLMPGMALTTAVREISSQHLVAGVARMAGAIATLLKLAFGTVAANQLCEAFGIYPRNYVLPPLPSWADVPSLLIGAFSFAILFRAARRDWLAVMGSVIVGYVATTWGGRISGSLPGAPFGVFVGGLLLGALSNIYARYAKQPGAVVREPGIILLVPGSVSFRSVSYLLDRDTSLGMDTGLLVVTLLVSLVAGLLFGDLLVAPRRSL</sequence>
<organism evidence="9 10">
    <name type="scientific">Luteibacter sahnii</name>
    <dbReference type="NCBI Taxonomy" id="3021977"/>
    <lineage>
        <taxon>Bacteria</taxon>
        <taxon>Pseudomonadati</taxon>
        <taxon>Pseudomonadota</taxon>
        <taxon>Gammaproteobacteria</taxon>
        <taxon>Lysobacterales</taxon>
        <taxon>Rhodanobacteraceae</taxon>
        <taxon>Luteibacter</taxon>
    </lineage>
</organism>